<name>A0A1Y5Q679_9GAMM</name>
<sequence length="95" mass="9962">MSGGSLDYVYSRVQDAASTILSRAESPTHRAFAAHLFKVAEALRAMEWMLSCDTSPGSETAAIRAVLSDGAELEAATESAKKALAELQSALSANT</sequence>
<organism evidence="1">
    <name type="scientific">uncultured Stenotrophomonas sp</name>
    <dbReference type="NCBI Taxonomy" id="165438"/>
    <lineage>
        <taxon>Bacteria</taxon>
        <taxon>Pseudomonadati</taxon>
        <taxon>Pseudomonadota</taxon>
        <taxon>Gammaproteobacteria</taxon>
        <taxon>Lysobacterales</taxon>
        <taxon>Lysobacteraceae</taxon>
        <taxon>Stenotrophomonas</taxon>
        <taxon>environmental samples</taxon>
    </lineage>
</organism>
<proteinExistence type="predicted"/>
<dbReference type="AlphaFoldDB" id="A0A1Y5Q679"/>
<protein>
    <submittedName>
        <fullName evidence="1">Uncharacterized protein</fullName>
    </submittedName>
</protein>
<dbReference type="EMBL" id="FLTS01000001">
    <property type="protein sequence ID" value="SBV37802.1"/>
    <property type="molecule type" value="Genomic_DNA"/>
</dbReference>
<reference evidence="1" key="1">
    <citation type="submission" date="2016-03" db="EMBL/GenBank/DDBJ databases">
        <authorList>
            <person name="Ploux O."/>
        </authorList>
    </citation>
    <scope>NUCLEOTIDE SEQUENCE</scope>
    <source>
        <strain evidence="1">UC10</strain>
    </source>
</reference>
<gene>
    <name evidence="1" type="ORF">STPYR_12745</name>
</gene>
<accession>A0A1Y5Q679</accession>
<evidence type="ECO:0000313" key="1">
    <source>
        <dbReference type="EMBL" id="SBV37802.1"/>
    </source>
</evidence>